<dbReference type="PANTHER" id="PTHR46243">
    <property type="entry name" value="BIS(5'-ADENOSYL)-TRIPHOSPHATASE"/>
    <property type="match status" value="1"/>
</dbReference>
<dbReference type="InterPro" id="IPR051884">
    <property type="entry name" value="Bis(5'-adenosyl)-TPase_reg"/>
</dbReference>
<dbReference type="Gene3D" id="3.30.428.10">
    <property type="entry name" value="HIT-like"/>
    <property type="match status" value="1"/>
</dbReference>
<dbReference type="PROSITE" id="PS00892">
    <property type="entry name" value="HIT_1"/>
    <property type="match status" value="1"/>
</dbReference>
<dbReference type="GO" id="GO:0003824">
    <property type="term" value="F:catalytic activity"/>
    <property type="evidence" value="ECO:0007669"/>
    <property type="project" value="InterPro"/>
</dbReference>
<feature type="short sequence motif" description="Histidine triad motif" evidence="1">
    <location>
        <begin position="81"/>
        <end position="85"/>
    </location>
</feature>
<evidence type="ECO:0000313" key="4">
    <source>
        <dbReference type="Proteomes" id="UP000029725"/>
    </source>
</evidence>
<comment type="caution">
    <text evidence="3">The sequence shown here is derived from an EMBL/GenBank/DDBJ whole genome shotgun (WGS) entry which is preliminary data.</text>
</comment>
<protein>
    <recommendedName>
        <fullName evidence="2">HIT domain-containing protein</fullName>
    </recommendedName>
</protein>
<evidence type="ECO:0000256" key="1">
    <source>
        <dbReference type="PROSITE-ProRule" id="PRU00464"/>
    </source>
</evidence>
<dbReference type="InterPro" id="IPR036265">
    <property type="entry name" value="HIT-like_sf"/>
</dbReference>
<dbReference type="RefSeq" id="XP_013238293.1">
    <property type="nucleotide sequence ID" value="XM_013382839.1"/>
</dbReference>
<keyword evidence="4" id="KW-1185">Reference proteome</keyword>
<dbReference type="InterPro" id="IPR019808">
    <property type="entry name" value="Histidine_triad_CS"/>
</dbReference>
<dbReference type="VEuPathDB" id="MicrosporidiaDB:DI09_25p260"/>
<name>A0A098VVZ7_9MICR</name>
<dbReference type="SUPFAM" id="SSF54197">
    <property type="entry name" value="HIT-like"/>
    <property type="match status" value="1"/>
</dbReference>
<dbReference type="Pfam" id="PF01230">
    <property type="entry name" value="HIT"/>
    <property type="match status" value="1"/>
</dbReference>
<dbReference type="HOGENOM" id="CLU_056776_7_2_1"/>
<dbReference type="InterPro" id="IPR011146">
    <property type="entry name" value="HIT-like"/>
</dbReference>
<dbReference type="OrthoDB" id="680339at2759"/>
<dbReference type="PANTHER" id="PTHR46243:SF1">
    <property type="entry name" value="BIS(5'-ADENOSYL)-TRIPHOSPHATASE"/>
    <property type="match status" value="1"/>
</dbReference>
<dbReference type="GeneID" id="25259265"/>
<dbReference type="AlphaFoldDB" id="A0A098VVZ7"/>
<dbReference type="Proteomes" id="UP000029725">
    <property type="component" value="Unassembled WGS sequence"/>
</dbReference>
<proteinExistence type="predicted"/>
<dbReference type="EMBL" id="JMKJ01000177">
    <property type="protein sequence ID" value="KGG51866.1"/>
    <property type="molecule type" value="Genomic_DNA"/>
</dbReference>
<feature type="domain" description="HIT" evidence="2">
    <location>
        <begin position="22"/>
        <end position="96"/>
    </location>
</feature>
<dbReference type="PROSITE" id="PS51084">
    <property type="entry name" value="HIT_2"/>
    <property type="match status" value="1"/>
</dbReference>
<organism evidence="3 4">
    <name type="scientific">Mitosporidium daphniae</name>
    <dbReference type="NCBI Taxonomy" id="1485682"/>
    <lineage>
        <taxon>Eukaryota</taxon>
        <taxon>Fungi</taxon>
        <taxon>Fungi incertae sedis</taxon>
        <taxon>Microsporidia</taxon>
        <taxon>Mitosporidium</taxon>
    </lineage>
</organism>
<evidence type="ECO:0000313" key="3">
    <source>
        <dbReference type="EMBL" id="KGG51866.1"/>
    </source>
</evidence>
<accession>A0A098VVZ7</accession>
<reference evidence="3 4" key="1">
    <citation type="submission" date="2014-04" db="EMBL/GenBank/DDBJ databases">
        <title>A new species of microsporidia sheds light on the evolution of extreme parasitism.</title>
        <authorList>
            <person name="Haag K.L."/>
            <person name="James T.Y."/>
            <person name="Larsson R."/>
            <person name="Schaer T.M."/>
            <person name="Refardt D."/>
            <person name="Pombert J.-F."/>
            <person name="Ebert D."/>
        </authorList>
    </citation>
    <scope>NUCLEOTIDE SEQUENCE [LARGE SCALE GENOMIC DNA]</scope>
    <source>
        <strain evidence="3 4">UGP3</strain>
        <tissue evidence="3">Spores</tissue>
    </source>
</reference>
<gene>
    <name evidence="3" type="ORF">DI09_25p260</name>
</gene>
<evidence type="ECO:0000259" key="2">
    <source>
        <dbReference type="PROSITE" id="PS51084"/>
    </source>
</evidence>
<sequence length="169" mass="18952">MKAPSLIAYAVNIYGLRLDPIYVLVISRRIVKRVADLTNEEAADLFCSSRLIGKVLEQKYNALSLTFSVQDGEFAGQTVPHVHMHIIPRYPNDFQPNDLIYNIIEGKAKPNVYTSSLGKLDTSLSPNRELTFVSSQKELCDVENNRAIPRSAEEMASEASWLATFFANK</sequence>